<dbReference type="PIRSF" id="PIRSF002191">
    <property type="entry name" value="Ribosomal_L19"/>
    <property type="match status" value="1"/>
</dbReference>
<gene>
    <name evidence="5" type="primary">rplS</name>
    <name evidence="7" type="ORF">EDD55_103243</name>
</gene>
<dbReference type="PROSITE" id="PS01015">
    <property type="entry name" value="RIBOSOMAL_L19"/>
    <property type="match status" value="1"/>
</dbReference>
<dbReference type="GO" id="GO:0022625">
    <property type="term" value="C:cytosolic large ribosomal subunit"/>
    <property type="evidence" value="ECO:0007669"/>
    <property type="project" value="TreeGrafter"/>
</dbReference>
<evidence type="ECO:0000313" key="7">
    <source>
        <dbReference type="EMBL" id="TCS63620.1"/>
    </source>
</evidence>
<dbReference type="GO" id="GO:0006412">
    <property type="term" value="P:translation"/>
    <property type="evidence" value="ECO:0007669"/>
    <property type="project" value="UniProtKB-UniRule"/>
</dbReference>
<dbReference type="InterPro" id="IPR001857">
    <property type="entry name" value="Ribosomal_bL19"/>
</dbReference>
<keyword evidence="3 5" id="KW-0687">Ribonucleoprotein</keyword>
<dbReference type="Gene3D" id="2.30.30.790">
    <property type="match status" value="1"/>
</dbReference>
<evidence type="ECO:0000256" key="5">
    <source>
        <dbReference type="HAMAP-Rule" id="MF_00402"/>
    </source>
</evidence>
<dbReference type="Proteomes" id="UP000295304">
    <property type="component" value="Unassembled WGS sequence"/>
</dbReference>
<evidence type="ECO:0000256" key="3">
    <source>
        <dbReference type="ARBA" id="ARBA00023274"/>
    </source>
</evidence>
<comment type="caution">
    <text evidence="7">The sequence shown here is derived from an EMBL/GenBank/DDBJ whole genome shotgun (WGS) entry which is preliminary data.</text>
</comment>
<protein>
    <recommendedName>
        <fullName evidence="4 5">Large ribosomal subunit protein bL19</fullName>
    </recommendedName>
</protein>
<dbReference type="FunFam" id="2.30.30.790:FF:000001">
    <property type="entry name" value="50S ribosomal protein L19"/>
    <property type="match status" value="1"/>
</dbReference>
<dbReference type="Pfam" id="PF01245">
    <property type="entry name" value="Ribosomal_L19"/>
    <property type="match status" value="1"/>
</dbReference>
<accession>A0A4R3JFZ8</accession>
<evidence type="ECO:0000256" key="4">
    <source>
        <dbReference type="ARBA" id="ARBA00035171"/>
    </source>
</evidence>
<evidence type="ECO:0000256" key="1">
    <source>
        <dbReference type="ARBA" id="ARBA00005781"/>
    </source>
</evidence>
<evidence type="ECO:0000256" key="2">
    <source>
        <dbReference type="ARBA" id="ARBA00022980"/>
    </source>
</evidence>
<dbReference type="GO" id="GO:0003735">
    <property type="term" value="F:structural constituent of ribosome"/>
    <property type="evidence" value="ECO:0007669"/>
    <property type="project" value="InterPro"/>
</dbReference>
<reference evidence="7 8" key="1">
    <citation type="submission" date="2019-03" db="EMBL/GenBank/DDBJ databases">
        <title>Genomic Encyclopedia of Type Strains, Phase IV (KMG-IV): sequencing the most valuable type-strain genomes for metagenomic binning, comparative biology and taxonomic classification.</title>
        <authorList>
            <person name="Goeker M."/>
        </authorList>
    </citation>
    <scope>NUCLEOTIDE SEQUENCE [LARGE SCALE GENOMIC DNA]</scope>
    <source>
        <strain evidence="7 8">DSM 101688</strain>
    </source>
</reference>
<keyword evidence="2 5" id="KW-0689">Ribosomal protein</keyword>
<keyword evidence="8" id="KW-1185">Reference proteome</keyword>
<dbReference type="PANTHER" id="PTHR15680:SF9">
    <property type="entry name" value="LARGE RIBOSOMAL SUBUNIT PROTEIN BL19M"/>
    <property type="match status" value="1"/>
</dbReference>
<dbReference type="HAMAP" id="MF_00402">
    <property type="entry name" value="Ribosomal_bL19"/>
    <property type="match status" value="1"/>
</dbReference>
<dbReference type="PANTHER" id="PTHR15680">
    <property type="entry name" value="RIBOSOMAL PROTEIN L19"/>
    <property type="match status" value="1"/>
</dbReference>
<dbReference type="EMBL" id="SLZW01000003">
    <property type="protein sequence ID" value="TCS63620.1"/>
    <property type="molecule type" value="Genomic_DNA"/>
</dbReference>
<dbReference type="SUPFAM" id="SSF50104">
    <property type="entry name" value="Translation proteins SH3-like domain"/>
    <property type="match status" value="1"/>
</dbReference>
<dbReference type="InterPro" id="IPR038657">
    <property type="entry name" value="Ribosomal_bL19_sf"/>
</dbReference>
<dbReference type="RefSeq" id="WP_132938583.1">
    <property type="nucleotide sequence ID" value="NZ_CP119676.1"/>
</dbReference>
<name>A0A4R3JFZ8_9PROT</name>
<evidence type="ECO:0000313" key="8">
    <source>
        <dbReference type="Proteomes" id="UP000295304"/>
    </source>
</evidence>
<organism evidence="7 8">
    <name type="scientific">Varunaivibrio sulfuroxidans</name>
    <dbReference type="NCBI Taxonomy" id="1773489"/>
    <lineage>
        <taxon>Bacteria</taxon>
        <taxon>Pseudomonadati</taxon>
        <taxon>Pseudomonadota</taxon>
        <taxon>Alphaproteobacteria</taxon>
        <taxon>Rhodospirillales</taxon>
        <taxon>Magnetovibrionaceae</taxon>
        <taxon>Varunaivibrio</taxon>
    </lineage>
</organism>
<sequence length="155" mass="16858">MNMIEQIESEQLDKLAAGRETPQFAPGDTVKVQVKVIEGTRERLQAFEGVCIARKNKGLNSSFTVRKIASGEGVERVFPLYSPNVATIEVVRRGDVRRAKLYYLRGRTGKAARIAEKTDGYSGKLTAGERAAASEAKVAARAAAMAAAEEKTKEK</sequence>
<dbReference type="PRINTS" id="PR00061">
    <property type="entry name" value="RIBOSOMALL19"/>
</dbReference>
<comment type="function">
    <text evidence="5 6">This protein is located at the 30S-50S ribosomal subunit interface and may play a role in the structure and function of the aminoacyl-tRNA binding site.</text>
</comment>
<dbReference type="OrthoDB" id="9803541at2"/>
<proteinExistence type="inferred from homology"/>
<dbReference type="InterPro" id="IPR018257">
    <property type="entry name" value="Ribosomal_bL19_CS"/>
</dbReference>
<dbReference type="InterPro" id="IPR008991">
    <property type="entry name" value="Translation_prot_SH3-like_sf"/>
</dbReference>
<dbReference type="AlphaFoldDB" id="A0A4R3JFZ8"/>
<comment type="similarity">
    <text evidence="1 5 6">Belongs to the bacterial ribosomal protein bL19 family.</text>
</comment>
<evidence type="ECO:0000256" key="6">
    <source>
        <dbReference type="RuleBase" id="RU000559"/>
    </source>
</evidence>
<dbReference type="NCBIfam" id="TIGR01024">
    <property type="entry name" value="rplS_bact"/>
    <property type="match status" value="1"/>
</dbReference>